<protein>
    <submittedName>
        <fullName evidence="2">Uncharacterized protein</fullName>
    </submittedName>
</protein>
<reference evidence="2" key="1">
    <citation type="journal article" date="2016" name="Mol. Biol. Evol.">
        <title>Comparative Genomics of Early-Diverging Mushroom-Forming Fungi Provides Insights into the Origins of Lignocellulose Decay Capabilities.</title>
        <authorList>
            <person name="Nagy L.G."/>
            <person name="Riley R."/>
            <person name="Tritt A."/>
            <person name="Adam C."/>
            <person name="Daum C."/>
            <person name="Floudas D."/>
            <person name="Sun H."/>
            <person name="Yadav J.S."/>
            <person name="Pangilinan J."/>
            <person name="Larsson K.H."/>
            <person name="Matsuura K."/>
            <person name="Barry K."/>
            <person name="Labutti K."/>
            <person name="Kuo R."/>
            <person name="Ohm R.A."/>
            <person name="Bhattacharya S.S."/>
            <person name="Shirouzu T."/>
            <person name="Yoshinaga Y."/>
            <person name="Martin F.M."/>
            <person name="Grigoriev I.V."/>
            <person name="Hibbett D.S."/>
        </authorList>
    </citation>
    <scope>NUCLEOTIDE SEQUENCE [LARGE SCALE GENOMIC DNA]</scope>
    <source>
        <strain evidence="2">CBS 109695</strain>
    </source>
</reference>
<evidence type="ECO:0000256" key="1">
    <source>
        <dbReference type="SAM" id="MobiDB-lite"/>
    </source>
</evidence>
<organism evidence="2">
    <name type="scientific">Athelia psychrophila</name>
    <dbReference type="NCBI Taxonomy" id="1759441"/>
    <lineage>
        <taxon>Eukaryota</taxon>
        <taxon>Fungi</taxon>
        <taxon>Dikarya</taxon>
        <taxon>Basidiomycota</taxon>
        <taxon>Agaricomycotina</taxon>
        <taxon>Agaricomycetes</taxon>
        <taxon>Agaricomycetidae</taxon>
        <taxon>Atheliales</taxon>
        <taxon>Atheliaceae</taxon>
        <taxon>Athelia</taxon>
    </lineage>
</organism>
<proteinExistence type="predicted"/>
<dbReference type="EMBL" id="KV417729">
    <property type="protein sequence ID" value="KZP08171.1"/>
    <property type="molecule type" value="Genomic_DNA"/>
</dbReference>
<feature type="region of interest" description="Disordered" evidence="1">
    <location>
        <begin position="1"/>
        <end position="30"/>
    </location>
</feature>
<evidence type="ECO:0000313" key="2">
    <source>
        <dbReference type="EMBL" id="KZP08171.1"/>
    </source>
</evidence>
<sequence length="407" mass="44779">MPTEPEQLGTTLAAPLLDSTEPKSSTSPISNLPHEMLSFIFKLGCDNQSLMEEEDIVDEDIMGPSLQVSQVSQTWRSIAIATATIWTTLSTSPPRSMRFYEMLRDRSNVALLDIIIRDHLGSGCTEHARALFVFAIALAHRWRSLKIQAGPSFQEFALPILRNLSCPHLQSLYCDRAPPDTPPIHILTGGVPLLTHWKCKDLSGRPPLAALTHLKYSSIYTIPRAELRVLLHETSSTLLVMELIISLEEDEITHEPIVMPVLERAGILAGEFGGVQNIVTTLTSIIAPRLHTLIISSDDPLPQQLCVTVLSRWNSSLSYPKLSKLGVMGDVGPYVLRLFPTVSTLLLPYGEGARAIGRILDPDRNHFSSLLPRLAVIGGQPESEADVQPFLVARTAAGLRIPVYKAI</sequence>
<name>A0A165X3V4_9AGAM</name>
<accession>A0A165X3V4</accession>
<dbReference type="AlphaFoldDB" id="A0A165X3V4"/>
<gene>
    <name evidence="2" type="ORF">FIBSPDRAFT_965034</name>
</gene>